<dbReference type="SMART" id="SM00382">
    <property type="entry name" value="AAA"/>
    <property type="match status" value="1"/>
</dbReference>
<dbReference type="GO" id="GO:0000150">
    <property type="term" value="F:DNA strand exchange activity"/>
    <property type="evidence" value="ECO:0007669"/>
    <property type="project" value="InterPro"/>
</dbReference>
<dbReference type="Proteomes" id="UP000751190">
    <property type="component" value="Unassembled WGS sequence"/>
</dbReference>
<dbReference type="PANTHER" id="PTHR22942:SF39">
    <property type="entry name" value="DNA REPAIR PROTEIN RAD51 HOMOLOG 1"/>
    <property type="match status" value="1"/>
</dbReference>
<dbReference type="AlphaFoldDB" id="A0A8J5X7A5"/>
<evidence type="ECO:0000256" key="4">
    <source>
        <dbReference type="ARBA" id="ARBA00022840"/>
    </source>
</evidence>
<dbReference type="CDD" id="cd19513">
    <property type="entry name" value="Rad51"/>
    <property type="match status" value="1"/>
</dbReference>
<dbReference type="GO" id="GO:0003697">
    <property type="term" value="F:single-stranded DNA binding"/>
    <property type="evidence" value="ECO:0007669"/>
    <property type="project" value="InterPro"/>
</dbReference>
<keyword evidence="5 7" id="KW-0539">Nucleus</keyword>
<evidence type="ECO:0000256" key="1">
    <source>
        <dbReference type="ARBA" id="ARBA00004123"/>
    </source>
</evidence>
<feature type="domain" description="RecA family profile 2" evidence="9">
    <location>
        <begin position="281"/>
        <end position="343"/>
    </location>
</feature>
<dbReference type="GO" id="GO:0003690">
    <property type="term" value="F:double-stranded DNA binding"/>
    <property type="evidence" value="ECO:0007669"/>
    <property type="project" value="InterPro"/>
</dbReference>
<dbReference type="InterPro" id="IPR027417">
    <property type="entry name" value="P-loop_NTPase"/>
</dbReference>
<keyword evidence="4 6" id="KW-0067">ATP-binding</keyword>
<sequence>MAAAGAMQAVPAPSGAEAMDAEGGVILIDKIEGNGSGITAADVKKLREKGYHTVESVIHAPKKELCDIKGLSENKVEKILDAAYKFIGIGFQTATELHRQRQDLIYFTTGCKELDDIMQGGIETGSITEMYGEFRTGKTQLCHTLAVTCQLPLEQGGGEGKCLYIDTEGTFRPQRLIEIAQRYQMDPQSVLDNVNYARAFNTDHQMQLLLHAAAMMAESRYALLIVDSATALYRTDYSGRGELSARQVHLAKFLRMLSRLASEYGVACVITNQVVAMVDGQAMFGPQVKPIGGNIIAHASTTRLYFRKGRGENRVVKIADSPCLPEAEATFSIQAHGVDSAQD</sequence>
<evidence type="ECO:0000256" key="2">
    <source>
        <dbReference type="ARBA" id="ARBA00007095"/>
    </source>
</evidence>
<keyword evidence="7" id="KW-0238">DNA-binding</keyword>
<feature type="domain" description="RecA family profile 1" evidence="8">
    <location>
        <begin position="103"/>
        <end position="274"/>
    </location>
</feature>
<name>A0A8J5X7A5_DIALT</name>
<dbReference type="PANTHER" id="PTHR22942">
    <property type="entry name" value="RECA/RAD51/RADA DNA STRAND-PAIRING FAMILY MEMBER"/>
    <property type="match status" value="1"/>
</dbReference>
<comment type="similarity">
    <text evidence="2 7">Belongs to the RecA family. RAD51 subfamily.</text>
</comment>
<dbReference type="GO" id="GO:0070192">
    <property type="term" value="P:chromosome organization involved in meiotic cell cycle"/>
    <property type="evidence" value="ECO:0007669"/>
    <property type="project" value="TreeGrafter"/>
</dbReference>
<evidence type="ECO:0000259" key="8">
    <source>
        <dbReference type="PROSITE" id="PS50162"/>
    </source>
</evidence>
<dbReference type="Gene3D" id="3.40.50.300">
    <property type="entry name" value="P-loop containing nucleotide triphosphate hydrolases"/>
    <property type="match status" value="1"/>
</dbReference>
<dbReference type="GO" id="GO:0006312">
    <property type="term" value="P:mitotic recombination"/>
    <property type="evidence" value="ECO:0007669"/>
    <property type="project" value="TreeGrafter"/>
</dbReference>
<keyword evidence="7" id="KW-0227">DNA damage</keyword>
<evidence type="ECO:0000256" key="7">
    <source>
        <dbReference type="RuleBase" id="RU364139"/>
    </source>
</evidence>
<keyword evidence="3 6" id="KW-0547">Nucleotide-binding</keyword>
<dbReference type="NCBIfam" id="TIGR02239">
    <property type="entry name" value="recomb_RAD51"/>
    <property type="match status" value="1"/>
</dbReference>
<dbReference type="SUPFAM" id="SSF52540">
    <property type="entry name" value="P-loop containing nucleoside triphosphate hydrolases"/>
    <property type="match status" value="1"/>
</dbReference>
<dbReference type="PIRSF" id="PIRSF005856">
    <property type="entry name" value="Rad51"/>
    <property type="match status" value="1"/>
</dbReference>
<dbReference type="GO" id="GO:0007131">
    <property type="term" value="P:reciprocal meiotic recombination"/>
    <property type="evidence" value="ECO:0007669"/>
    <property type="project" value="TreeGrafter"/>
</dbReference>
<dbReference type="GO" id="GO:0000794">
    <property type="term" value="C:condensed nuclear chromosome"/>
    <property type="evidence" value="ECO:0007669"/>
    <property type="project" value="TreeGrafter"/>
</dbReference>
<dbReference type="GO" id="GO:0042148">
    <property type="term" value="P:DNA strand invasion"/>
    <property type="evidence" value="ECO:0007669"/>
    <property type="project" value="TreeGrafter"/>
</dbReference>
<accession>A0A8J5X7A5</accession>
<dbReference type="GO" id="GO:0140664">
    <property type="term" value="F:ATP-dependent DNA damage sensor activity"/>
    <property type="evidence" value="ECO:0007669"/>
    <property type="project" value="InterPro"/>
</dbReference>
<keyword evidence="11" id="KW-1185">Reference proteome</keyword>
<dbReference type="OrthoDB" id="10251254at2759"/>
<dbReference type="InterPro" id="IPR010995">
    <property type="entry name" value="DNA_repair_Rad51/TF_NusA_a-hlx"/>
</dbReference>
<keyword evidence="7" id="KW-0233">DNA recombination</keyword>
<dbReference type="InterPro" id="IPR003593">
    <property type="entry name" value="AAA+_ATPase"/>
</dbReference>
<organism evidence="10 11">
    <name type="scientific">Diacronema lutheri</name>
    <name type="common">Unicellular marine alga</name>
    <name type="synonym">Monochrysis lutheri</name>
    <dbReference type="NCBI Taxonomy" id="2081491"/>
    <lineage>
        <taxon>Eukaryota</taxon>
        <taxon>Haptista</taxon>
        <taxon>Haptophyta</taxon>
        <taxon>Pavlovophyceae</taxon>
        <taxon>Pavlovales</taxon>
        <taxon>Pavlovaceae</taxon>
        <taxon>Diacronema</taxon>
    </lineage>
</organism>
<evidence type="ECO:0000256" key="3">
    <source>
        <dbReference type="ARBA" id="ARBA00022741"/>
    </source>
</evidence>
<evidence type="ECO:0000256" key="5">
    <source>
        <dbReference type="ARBA" id="ARBA00023242"/>
    </source>
</evidence>
<comment type="caution">
    <text evidence="10">The sequence shown here is derived from an EMBL/GenBank/DDBJ whole genome shotgun (WGS) entry which is preliminary data.</text>
</comment>
<comment type="subcellular location">
    <subcellularLocation>
        <location evidence="1 7">Nucleus</location>
    </subcellularLocation>
</comment>
<evidence type="ECO:0000313" key="11">
    <source>
        <dbReference type="Proteomes" id="UP000751190"/>
    </source>
</evidence>
<dbReference type="InterPro" id="IPR011941">
    <property type="entry name" value="DNA_recomb/repair_Rad51"/>
</dbReference>
<dbReference type="GO" id="GO:0005524">
    <property type="term" value="F:ATP binding"/>
    <property type="evidence" value="ECO:0007669"/>
    <property type="project" value="UniProtKB-KW"/>
</dbReference>
<keyword evidence="7" id="KW-0234">DNA repair</keyword>
<dbReference type="FunFam" id="1.10.150.20:FF:000008">
    <property type="entry name" value="DNA repair protein RAD51 homolog"/>
    <property type="match status" value="1"/>
</dbReference>
<dbReference type="SUPFAM" id="SSF47794">
    <property type="entry name" value="Rad51 N-terminal domain-like"/>
    <property type="match status" value="1"/>
</dbReference>
<proteinExistence type="inferred from homology"/>
<dbReference type="OMA" id="RAYNSNH"/>
<evidence type="ECO:0000313" key="10">
    <source>
        <dbReference type="EMBL" id="KAG8459976.1"/>
    </source>
</evidence>
<dbReference type="InterPro" id="IPR020587">
    <property type="entry name" value="RecA_monomer-monomer_interface"/>
</dbReference>
<dbReference type="Pfam" id="PF08423">
    <property type="entry name" value="Rad51"/>
    <property type="match status" value="1"/>
</dbReference>
<dbReference type="InterPro" id="IPR016467">
    <property type="entry name" value="DNA_recomb/repair_RecA-like"/>
</dbReference>
<dbReference type="GO" id="GO:1990426">
    <property type="term" value="P:mitotic recombination-dependent replication fork processing"/>
    <property type="evidence" value="ECO:0007669"/>
    <property type="project" value="InterPro"/>
</dbReference>
<dbReference type="PROSITE" id="PS50162">
    <property type="entry name" value="RECA_2"/>
    <property type="match status" value="1"/>
</dbReference>
<evidence type="ECO:0000256" key="6">
    <source>
        <dbReference type="RuleBase" id="RU003422"/>
    </source>
</evidence>
<dbReference type="GO" id="GO:0000730">
    <property type="term" value="P:DNA recombinase assembly"/>
    <property type="evidence" value="ECO:0007669"/>
    <property type="project" value="TreeGrafter"/>
</dbReference>
<reference evidence="10" key="1">
    <citation type="submission" date="2021-05" db="EMBL/GenBank/DDBJ databases">
        <title>The genome of the haptophyte Pavlova lutheri (Diacronema luteri, Pavlovales) - a model for lipid biosynthesis in eukaryotic algae.</title>
        <authorList>
            <person name="Hulatt C.J."/>
            <person name="Posewitz M.C."/>
        </authorList>
    </citation>
    <scope>NUCLEOTIDE SEQUENCE</scope>
    <source>
        <strain evidence="10">NIVA-4/92</strain>
    </source>
</reference>
<dbReference type="InterPro" id="IPR013632">
    <property type="entry name" value="Rad51_C"/>
</dbReference>
<dbReference type="Gene3D" id="1.10.150.20">
    <property type="entry name" value="5' to 3' exonuclease, C-terminal subdomain"/>
    <property type="match status" value="1"/>
</dbReference>
<dbReference type="Pfam" id="PF14520">
    <property type="entry name" value="HHH_5"/>
    <property type="match status" value="1"/>
</dbReference>
<dbReference type="InterPro" id="IPR020588">
    <property type="entry name" value="RecA_ATP-bd"/>
</dbReference>
<dbReference type="PROSITE" id="PS50163">
    <property type="entry name" value="RECA_3"/>
    <property type="match status" value="1"/>
</dbReference>
<dbReference type="FunFam" id="3.40.50.300:FF:000092">
    <property type="entry name" value="DNA repair protein Rad51 homolog"/>
    <property type="match status" value="1"/>
</dbReference>
<protein>
    <recommendedName>
        <fullName evidence="7">DNA repair protein RAD51 homolog</fullName>
    </recommendedName>
</protein>
<dbReference type="EMBL" id="JAGTXO010000036">
    <property type="protein sequence ID" value="KAG8459976.1"/>
    <property type="molecule type" value="Genomic_DNA"/>
</dbReference>
<dbReference type="NCBIfam" id="NF003301">
    <property type="entry name" value="PRK04301.1"/>
    <property type="match status" value="1"/>
</dbReference>
<comment type="function">
    <text evidence="7">Binds to single and double-stranded DNA and exhibits DNA-dependent ATPase activity. Underwinds duplex DNA.</text>
</comment>
<evidence type="ECO:0000259" key="9">
    <source>
        <dbReference type="PROSITE" id="PS50163"/>
    </source>
</evidence>
<gene>
    <name evidence="10" type="ORF">KFE25_011025</name>
</gene>